<evidence type="ECO:0000313" key="5">
    <source>
        <dbReference type="EMBL" id="MDX8152679.1"/>
    </source>
</evidence>
<evidence type="ECO:0000256" key="1">
    <source>
        <dbReference type="ARBA" id="ARBA00005254"/>
    </source>
</evidence>
<dbReference type="CDD" id="cd06558">
    <property type="entry name" value="crotonase-like"/>
    <property type="match status" value="1"/>
</dbReference>
<dbReference type="SUPFAM" id="SSF52096">
    <property type="entry name" value="ClpP/crotonase"/>
    <property type="match status" value="1"/>
</dbReference>
<organism evidence="5 6">
    <name type="scientific">Patulibacter brassicae</name>
    <dbReference type="NCBI Taxonomy" id="1705717"/>
    <lineage>
        <taxon>Bacteria</taxon>
        <taxon>Bacillati</taxon>
        <taxon>Actinomycetota</taxon>
        <taxon>Thermoleophilia</taxon>
        <taxon>Solirubrobacterales</taxon>
        <taxon>Patulibacteraceae</taxon>
        <taxon>Patulibacter</taxon>
    </lineage>
</organism>
<evidence type="ECO:0000313" key="6">
    <source>
        <dbReference type="Proteomes" id="UP001277761"/>
    </source>
</evidence>
<name>A0ABU4VLF2_9ACTN</name>
<dbReference type="InterPro" id="IPR018376">
    <property type="entry name" value="Enoyl-CoA_hyd/isom_CS"/>
</dbReference>
<dbReference type="Gene3D" id="1.10.12.10">
    <property type="entry name" value="Lyase 2-enoyl-coa Hydratase, Chain A, domain 2"/>
    <property type="match status" value="1"/>
</dbReference>
<comment type="caution">
    <text evidence="5">The sequence shown here is derived from an EMBL/GenBank/DDBJ whole genome shotgun (WGS) entry which is preliminary data.</text>
</comment>
<comment type="similarity">
    <text evidence="1 4">Belongs to the enoyl-CoA hydratase/isomerase family.</text>
</comment>
<reference evidence="5 6" key="1">
    <citation type="submission" date="2023-11" db="EMBL/GenBank/DDBJ databases">
        <authorList>
            <person name="Xu M."/>
            <person name="Jiang T."/>
        </authorList>
    </citation>
    <scope>NUCLEOTIDE SEQUENCE [LARGE SCALE GENOMIC DNA]</scope>
    <source>
        <strain evidence="5 6">SD</strain>
    </source>
</reference>
<accession>A0ABU4VLF2</accession>
<dbReference type="InterPro" id="IPR029045">
    <property type="entry name" value="ClpP/crotonase-like_dom_sf"/>
</dbReference>
<sequence length="254" mass="26329">MSEPLRSEVRGHVLLLTLDRPAVRNAIDPALAGALARAADRLDDDPGLRVAVLAGDARAFCAGTDLRAAARGERVSVDGRGHYGILGRPPGVPLIAAVEGFALGGGLELTLGCDLVVAGEGATFGLPEVRRGLLPDAGALFRLPRRIGRGRALRLGLTGRPIDAATAAEWGLVDELVPAGEAVDRALALAEEIAANAPLAVAQTLAGLRRGGALDDAAGWAMTAELRAPILASEDLREGIAAFTEKREPRWTGR</sequence>
<protein>
    <submittedName>
        <fullName evidence="5">Crotonase/enoyl-CoA hydratase family protein</fullName>
    </submittedName>
</protein>
<dbReference type="InterPro" id="IPR001753">
    <property type="entry name" value="Enoyl-CoA_hydra/iso"/>
</dbReference>
<dbReference type="InterPro" id="IPR014748">
    <property type="entry name" value="Enoyl-CoA_hydra_C"/>
</dbReference>
<dbReference type="PANTHER" id="PTHR11941">
    <property type="entry name" value="ENOYL-COA HYDRATASE-RELATED"/>
    <property type="match status" value="1"/>
</dbReference>
<gene>
    <name evidence="5" type="ORF">SK069_13820</name>
</gene>
<dbReference type="Pfam" id="PF00378">
    <property type="entry name" value="ECH_1"/>
    <property type="match status" value="1"/>
</dbReference>
<dbReference type="Proteomes" id="UP001277761">
    <property type="component" value="Unassembled WGS sequence"/>
</dbReference>
<keyword evidence="6" id="KW-1185">Reference proteome</keyword>
<evidence type="ECO:0000256" key="4">
    <source>
        <dbReference type="RuleBase" id="RU003707"/>
    </source>
</evidence>
<evidence type="ECO:0000256" key="3">
    <source>
        <dbReference type="ARBA" id="ARBA00023239"/>
    </source>
</evidence>
<dbReference type="NCBIfam" id="NF006100">
    <property type="entry name" value="PRK08252.1"/>
    <property type="match status" value="1"/>
</dbReference>
<dbReference type="PROSITE" id="PS00166">
    <property type="entry name" value="ENOYL_COA_HYDRATASE"/>
    <property type="match status" value="1"/>
</dbReference>
<dbReference type="RefSeq" id="WP_319954835.1">
    <property type="nucleotide sequence ID" value="NZ_JAXAVX010000007.1"/>
</dbReference>
<dbReference type="EMBL" id="JAXAVX010000007">
    <property type="protein sequence ID" value="MDX8152679.1"/>
    <property type="molecule type" value="Genomic_DNA"/>
</dbReference>
<evidence type="ECO:0000256" key="2">
    <source>
        <dbReference type="ARBA" id="ARBA00023098"/>
    </source>
</evidence>
<dbReference type="Gene3D" id="3.90.226.10">
    <property type="entry name" value="2-enoyl-CoA Hydratase, Chain A, domain 1"/>
    <property type="match status" value="1"/>
</dbReference>
<keyword evidence="3" id="KW-0456">Lyase</keyword>
<keyword evidence="2" id="KW-0443">Lipid metabolism</keyword>
<dbReference type="PANTHER" id="PTHR11941:SF169">
    <property type="entry name" value="(7AS)-7A-METHYL-1,5-DIOXO-2,3,5,6,7,7A-HEXAHYDRO-1H-INDENE-CARBOXYL-COA HYDROLASE"/>
    <property type="match status" value="1"/>
</dbReference>
<proteinExistence type="inferred from homology"/>